<dbReference type="GO" id="GO:0044183">
    <property type="term" value="F:protein folding chaperone"/>
    <property type="evidence" value="ECO:0007669"/>
    <property type="project" value="TreeGrafter"/>
</dbReference>
<dbReference type="Gene3D" id="3.30.70.1050">
    <property type="entry name" value="Trigger factor ribosome-binding domain"/>
    <property type="match status" value="1"/>
</dbReference>
<evidence type="ECO:0000259" key="10">
    <source>
        <dbReference type="Pfam" id="PF05697"/>
    </source>
</evidence>
<dbReference type="PANTHER" id="PTHR30560:SF3">
    <property type="entry name" value="TRIGGER FACTOR-LIKE PROTEIN TIG, CHLOROPLASTIC"/>
    <property type="match status" value="1"/>
</dbReference>
<dbReference type="InterPro" id="IPR036611">
    <property type="entry name" value="Trigger_fac_ribosome-bd_sf"/>
</dbReference>
<dbReference type="GO" id="GO:0005737">
    <property type="term" value="C:cytoplasm"/>
    <property type="evidence" value="ECO:0007669"/>
    <property type="project" value="UniProtKB-SubCell"/>
</dbReference>
<evidence type="ECO:0000256" key="7">
    <source>
        <dbReference type="ARBA" id="ARBA00023186"/>
    </source>
</evidence>
<gene>
    <name evidence="12" type="ORF">UY02_C0001G0010</name>
</gene>
<dbReference type="InterPro" id="IPR037041">
    <property type="entry name" value="Trigger_fac_C_sf"/>
</dbReference>
<name>A0A0G1T6U9_9BACT</name>
<feature type="domain" description="Trigger factor C-terminal" evidence="11">
    <location>
        <begin position="176"/>
        <end position="304"/>
    </location>
</feature>
<dbReference type="GO" id="GO:0015031">
    <property type="term" value="P:protein transport"/>
    <property type="evidence" value="ECO:0007669"/>
    <property type="project" value="InterPro"/>
</dbReference>
<comment type="subcellular location">
    <subcellularLocation>
        <location evidence="2">Cytoplasm</location>
    </subcellularLocation>
</comment>
<protein>
    <recommendedName>
        <fullName evidence="5">Trigger factor</fullName>
        <ecNumber evidence="4">5.2.1.8</ecNumber>
    </recommendedName>
    <alternativeName>
        <fullName evidence="9">PPIase</fullName>
    </alternativeName>
</protein>
<comment type="catalytic activity">
    <reaction evidence="1">
        <text>[protein]-peptidylproline (omega=180) = [protein]-peptidylproline (omega=0)</text>
        <dbReference type="Rhea" id="RHEA:16237"/>
        <dbReference type="Rhea" id="RHEA-COMP:10747"/>
        <dbReference type="Rhea" id="RHEA-COMP:10748"/>
        <dbReference type="ChEBI" id="CHEBI:83833"/>
        <dbReference type="ChEBI" id="CHEBI:83834"/>
        <dbReference type="EC" id="5.2.1.8"/>
    </reaction>
</comment>
<comment type="similarity">
    <text evidence="3">Belongs to the FKBP-type PPIase family. Tig subfamily.</text>
</comment>
<dbReference type="Pfam" id="PF05698">
    <property type="entry name" value="Trigger_C"/>
    <property type="match status" value="1"/>
</dbReference>
<dbReference type="InterPro" id="IPR005215">
    <property type="entry name" value="Trig_fac"/>
</dbReference>
<dbReference type="InterPro" id="IPR008880">
    <property type="entry name" value="Trigger_fac_C"/>
</dbReference>
<evidence type="ECO:0000256" key="6">
    <source>
        <dbReference type="ARBA" id="ARBA00023110"/>
    </source>
</evidence>
<dbReference type="GO" id="GO:0043335">
    <property type="term" value="P:protein unfolding"/>
    <property type="evidence" value="ECO:0007669"/>
    <property type="project" value="TreeGrafter"/>
</dbReference>
<evidence type="ECO:0000256" key="3">
    <source>
        <dbReference type="ARBA" id="ARBA00005464"/>
    </source>
</evidence>
<accession>A0A0G1T6U9</accession>
<proteinExistence type="inferred from homology"/>
<keyword evidence="6" id="KW-0697">Rotamase</keyword>
<dbReference type="InterPro" id="IPR027304">
    <property type="entry name" value="Trigger_fact/SurA_dom_sf"/>
</dbReference>
<comment type="caution">
    <text evidence="12">The sequence shown here is derived from an EMBL/GenBank/DDBJ whole genome shotgun (WGS) entry which is preliminary data.</text>
</comment>
<keyword evidence="8" id="KW-0413">Isomerase</keyword>
<dbReference type="GO" id="GO:0051083">
    <property type="term" value="P:'de novo' cotranslational protein folding"/>
    <property type="evidence" value="ECO:0007669"/>
    <property type="project" value="TreeGrafter"/>
</dbReference>
<dbReference type="AlphaFoldDB" id="A0A0G1T6U9"/>
<evidence type="ECO:0000313" key="13">
    <source>
        <dbReference type="Proteomes" id="UP000034682"/>
    </source>
</evidence>
<dbReference type="SUPFAM" id="SSF102735">
    <property type="entry name" value="Trigger factor ribosome-binding domain"/>
    <property type="match status" value="1"/>
</dbReference>
<evidence type="ECO:0000313" key="12">
    <source>
        <dbReference type="EMBL" id="KKU77492.1"/>
    </source>
</evidence>
<evidence type="ECO:0000256" key="8">
    <source>
        <dbReference type="ARBA" id="ARBA00023235"/>
    </source>
</evidence>
<evidence type="ECO:0000256" key="4">
    <source>
        <dbReference type="ARBA" id="ARBA00013194"/>
    </source>
</evidence>
<feature type="domain" description="Trigger factor ribosome-binding bacterial" evidence="10">
    <location>
        <begin position="1"/>
        <end position="146"/>
    </location>
</feature>
<dbReference type="SUPFAM" id="SSF109998">
    <property type="entry name" value="Triger factor/SurA peptide-binding domain-like"/>
    <property type="match status" value="1"/>
</dbReference>
<evidence type="ECO:0000259" key="11">
    <source>
        <dbReference type="Pfam" id="PF05698"/>
    </source>
</evidence>
<dbReference type="EC" id="5.2.1.8" evidence="4"/>
<organism evidence="12 13">
    <name type="scientific">Candidatus Giovannonibacteria bacterium GW2011_GWB1_47_6b</name>
    <dbReference type="NCBI Taxonomy" id="1618655"/>
    <lineage>
        <taxon>Bacteria</taxon>
        <taxon>Candidatus Giovannoniibacteriota</taxon>
    </lineage>
</organism>
<keyword evidence="7" id="KW-0143">Chaperone</keyword>
<dbReference type="Gene3D" id="1.10.3120.10">
    <property type="entry name" value="Trigger factor, C-terminal domain"/>
    <property type="match status" value="1"/>
</dbReference>
<evidence type="ECO:0000256" key="1">
    <source>
        <dbReference type="ARBA" id="ARBA00000971"/>
    </source>
</evidence>
<reference evidence="12 13" key="1">
    <citation type="journal article" date="2015" name="Nature">
        <title>rRNA introns, odd ribosomes, and small enigmatic genomes across a large radiation of phyla.</title>
        <authorList>
            <person name="Brown C.T."/>
            <person name="Hug L.A."/>
            <person name="Thomas B.C."/>
            <person name="Sharon I."/>
            <person name="Castelle C.J."/>
            <person name="Singh A."/>
            <person name="Wilkins M.J."/>
            <person name="Williams K.H."/>
            <person name="Banfield J.F."/>
        </authorList>
    </citation>
    <scope>NUCLEOTIDE SEQUENCE [LARGE SCALE GENOMIC DNA]</scope>
</reference>
<evidence type="ECO:0000256" key="9">
    <source>
        <dbReference type="ARBA" id="ARBA00029986"/>
    </source>
</evidence>
<dbReference type="Proteomes" id="UP000034682">
    <property type="component" value="Unassembled WGS sequence"/>
</dbReference>
<dbReference type="EMBL" id="LCOK01000001">
    <property type="protein sequence ID" value="KKU77492.1"/>
    <property type="molecule type" value="Genomic_DNA"/>
</dbReference>
<dbReference type="Pfam" id="PF05697">
    <property type="entry name" value="Trigger_N"/>
    <property type="match status" value="1"/>
</dbReference>
<dbReference type="PANTHER" id="PTHR30560">
    <property type="entry name" value="TRIGGER FACTOR CHAPERONE AND PEPTIDYL-PROLYL CIS/TRANS ISOMERASE"/>
    <property type="match status" value="1"/>
</dbReference>
<sequence>MKSSFKKLPDSQIDLEVRLDQKEFASYYQAVREKALASVHLKGFRPGTAPKELAEQALDQDAVFNEAAKSAIHWSLDEISKDNEWTLIDAPQITVEDSKDMGIIYKARLTVFPEIKLGNYKKIAKKVMADKKEQKVESSEIEQALEWIRNSRKTKEDDKAPELTDDFAKSLGKFQTVDELKRSVSDGLLFEKNEKEKERLRLKMIEEIIKDSQVDLPEIMVKKTYDNMEKQLGPIFKSSGKSEDEIKKSLMERARQNVASNLVIYKIAQAEKLELKPEEIADDGHYDYNYGVAQNQKVFSFLEKQ</sequence>
<evidence type="ECO:0000256" key="5">
    <source>
        <dbReference type="ARBA" id="ARBA00016902"/>
    </source>
</evidence>
<dbReference type="GO" id="GO:0003755">
    <property type="term" value="F:peptidyl-prolyl cis-trans isomerase activity"/>
    <property type="evidence" value="ECO:0007669"/>
    <property type="project" value="UniProtKB-KW"/>
</dbReference>
<evidence type="ECO:0000256" key="2">
    <source>
        <dbReference type="ARBA" id="ARBA00004496"/>
    </source>
</evidence>
<dbReference type="InterPro" id="IPR008881">
    <property type="entry name" value="Trigger_fac_ribosome-bd_bac"/>
</dbReference>
<dbReference type="GO" id="GO:0043022">
    <property type="term" value="F:ribosome binding"/>
    <property type="evidence" value="ECO:0007669"/>
    <property type="project" value="TreeGrafter"/>
</dbReference>